<dbReference type="EMBL" id="ML987193">
    <property type="protein sequence ID" value="KAF2251351.1"/>
    <property type="molecule type" value="Genomic_DNA"/>
</dbReference>
<name>A0A6A6ILP5_9PLEO</name>
<keyword evidence="2" id="KW-1185">Reference proteome</keyword>
<evidence type="ECO:0000313" key="1">
    <source>
        <dbReference type="EMBL" id="KAF2251351.1"/>
    </source>
</evidence>
<accession>A0A6A6ILP5</accession>
<reference evidence="1" key="1">
    <citation type="journal article" date="2020" name="Stud. Mycol.">
        <title>101 Dothideomycetes genomes: a test case for predicting lifestyles and emergence of pathogens.</title>
        <authorList>
            <person name="Haridas S."/>
            <person name="Albert R."/>
            <person name="Binder M."/>
            <person name="Bloem J."/>
            <person name="Labutti K."/>
            <person name="Salamov A."/>
            <person name="Andreopoulos B."/>
            <person name="Baker S."/>
            <person name="Barry K."/>
            <person name="Bills G."/>
            <person name="Bluhm B."/>
            <person name="Cannon C."/>
            <person name="Castanera R."/>
            <person name="Culley D."/>
            <person name="Daum C."/>
            <person name="Ezra D."/>
            <person name="Gonzalez J."/>
            <person name="Henrissat B."/>
            <person name="Kuo A."/>
            <person name="Liang C."/>
            <person name="Lipzen A."/>
            <person name="Lutzoni F."/>
            <person name="Magnuson J."/>
            <person name="Mondo S."/>
            <person name="Nolan M."/>
            <person name="Ohm R."/>
            <person name="Pangilinan J."/>
            <person name="Park H.-J."/>
            <person name="Ramirez L."/>
            <person name="Alfaro M."/>
            <person name="Sun H."/>
            <person name="Tritt A."/>
            <person name="Yoshinaga Y."/>
            <person name="Zwiers L.-H."/>
            <person name="Turgeon B."/>
            <person name="Goodwin S."/>
            <person name="Spatafora J."/>
            <person name="Crous P."/>
            <person name="Grigoriev I."/>
        </authorList>
    </citation>
    <scope>NUCLEOTIDE SEQUENCE</scope>
    <source>
        <strain evidence="1">CBS 122368</strain>
    </source>
</reference>
<evidence type="ECO:0000313" key="2">
    <source>
        <dbReference type="Proteomes" id="UP000800094"/>
    </source>
</evidence>
<dbReference type="AlphaFoldDB" id="A0A6A6ILP5"/>
<dbReference type="Proteomes" id="UP000800094">
    <property type="component" value="Unassembled WGS sequence"/>
</dbReference>
<protein>
    <submittedName>
        <fullName evidence="1">Uncharacterized protein</fullName>
    </submittedName>
</protein>
<proteinExistence type="predicted"/>
<organism evidence="1 2">
    <name type="scientific">Trematosphaeria pertusa</name>
    <dbReference type="NCBI Taxonomy" id="390896"/>
    <lineage>
        <taxon>Eukaryota</taxon>
        <taxon>Fungi</taxon>
        <taxon>Dikarya</taxon>
        <taxon>Ascomycota</taxon>
        <taxon>Pezizomycotina</taxon>
        <taxon>Dothideomycetes</taxon>
        <taxon>Pleosporomycetidae</taxon>
        <taxon>Pleosporales</taxon>
        <taxon>Massarineae</taxon>
        <taxon>Trematosphaeriaceae</taxon>
        <taxon>Trematosphaeria</taxon>
    </lineage>
</organism>
<dbReference type="OrthoDB" id="3756103at2759"/>
<dbReference type="RefSeq" id="XP_033686355.1">
    <property type="nucleotide sequence ID" value="XM_033833146.1"/>
</dbReference>
<dbReference type="GeneID" id="54586476"/>
<gene>
    <name evidence="1" type="ORF">BU26DRAFT_563292</name>
</gene>
<sequence length="261" mass="29280">MPLTLIRSILTQSPPVAQAPSKFHGFLSLPRELRDRVYELAMSSLDPDFPIRLSMTLTFPSLYRNTLPGICLASRQTHTEATLIYISRTNFWASDRCTSQRQLLHFLAQFPEHSGFKAVRSLSWYAMKRFASSSEASLTSPVHSPYPSYLAAQCAGLTSLTVQILLRPVLRATGQASYAIAEPDAVDENLLLSRAAELKSLKTLKIIFTCCKVYAWVLGCKQEEIPRAYVDFLRKKFGEAGGRVSVEVEFAEDPLYMASFR</sequence>